<sequence>MRRKRSEAALMWKSYVPVATAAAVVVLSLAPGARSQATQSADVQEQVRRINDAVNRVQAQIDESQRELAELKSQLAGLQGGTATATSVVTQEQPAAAELAAAVAGIRETQGIHETQLATLDQAKVESESKYPLKVSGLILMTGSVNTQGVDVAATPTVAVHGPGSTAATIRQTVLGLDAQGPHLFGATSRADLRFDFFASPGGNGYGGSTALGVLRMRTAHAQLDWQHSKAYFALDRPLMSPDTPTSLTAVAIPPLAWSGTLWTWNPQVGGSHDFFSDRAMNLRTEAALIFVADPPQLYGTAQSGGYGPPSTTEQSRWPGAQARLALVHTGEGEGAHFGIGGFVAPHLLPQPKRFNSWAVTADFNFPVTRFTRLSGSSYYGQALGGLGEGAFKDYAARIYHNEWYYRALDDMGGWVQWKQRAGERLEFNEAFGMDNVPAHQLRPYTFTNADSYYNLARNRTISGNVIYSPSAYLLFTLEYRRIASSFVNSPTEYSDVIGLGTGYKF</sequence>
<organism evidence="3 4">
    <name type="scientific">Occallatibacter riparius</name>
    <dbReference type="NCBI Taxonomy" id="1002689"/>
    <lineage>
        <taxon>Bacteria</taxon>
        <taxon>Pseudomonadati</taxon>
        <taxon>Acidobacteriota</taxon>
        <taxon>Terriglobia</taxon>
        <taxon>Terriglobales</taxon>
        <taxon>Acidobacteriaceae</taxon>
        <taxon>Occallatibacter</taxon>
    </lineage>
</organism>
<dbReference type="Proteomes" id="UP001059380">
    <property type="component" value="Chromosome"/>
</dbReference>
<proteinExistence type="predicted"/>
<evidence type="ECO:0008006" key="5">
    <source>
        <dbReference type="Google" id="ProtNLM"/>
    </source>
</evidence>
<evidence type="ECO:0000256" key="2">
    <source>
        <dbReference type="SAM" id="SignalP"/>
    </source>
</evidence>
<dbReference type="EMBL" id="CP093313">
    <property type="protein sequence ID" value="UWZ82268.1"/>
    <property type="molecule type" value="Genomic_DNA"/>
</dbReference>
<evidence type="ECO:0000313" key="3">
    <source>
        <dbReference type="EMBL" id="UWZ82268.1"/>
    </source>
</evidence>
<feature type="chain" id="PRO_5039934080" description="DUF3138 family protein" evidence="2">
    <location>
        <begin position="22"/>
        <end position="506"/>
    </location>
</feature>
<reference evidence="3" key="1">
    <citation type="submission" date="2021-04" db="EMBL/GenBank/DDBJ databases">
        <title>Phylogenetic analysis of Acidobacteriaceae.</title>
        <authorList>
            <person name="Qiu L."/>
            <person name="Zhang Q."/>
        </authorList>
    </citation>
    <scope>NUCLEOTIDE SEQUENCE</scope>
    <source>
        <strain evidence="3">DSM 25168</strain>
    </source>
</reference>
<keyword evidence="1" id="KW-0175">Coiled coil</keyword>
<evidence type="ECO:0000313" key="4">
    <source>
        <dbReference type="Proteomes" id="UP001059380"/>
    </source>
</evidence>
<keyword evidence="2" id="KW-0732">Signal</keyword>
<dbReference type="RefSeq" id="WP_260791426.1">
    <property type="nucleotide sequence ID" value="NZ_CP093313.1"/>
</dbReference>
<keyword evidence="4" id="KW-1185">Reference proteome</keyword>
<gene>
    <name evidence="3" type="ORF">MOP44_16995</name>
</gene>
<protein>
    <recommendedName>
        <fullName evidence="5">DUF3138 family protein</fullName>
    </recommendedName>
</protein>
<dbReference type="KEGG" id="orp:MOP44_16995"/>
<evidence type="ECO:0000256" key="1">
    <source>
        <dbReference type="SAM" id="Coils"/>
    </source>
</evidence>
<feature type="coiled-coil region" evidence="1">
    <location>
        <begin position="40"/>
        <end position="81"/>
    </location>
</feature>
<feature type="signal peptide" evidence="2">
    <location>
        <begin position="1"/>
        <end position="21"/>
    </location>
</feature>
<accession>A0A9J7BH18</accession>
<dbReference type="AlphaFoldDB" id="A0A9J7BH18"/>
<name>A0A9J7BH18_9BACT</name>